<dbReference type="InterPro" id="IPR009729">
    <property type="entry name" value="Gal-3-0_sulfotransfrase"/>
</dbReference>
<dbReference type="InterPro" id="IPR027417">
    <property type="entry name" value="P-loop_NTPase"/>
</dbReference>
<keyword evidence="9" id="KW-0325">Glycoprotein</keyword>
<evidence type="ECO:0000256" key="3">
    <source>
        <dbReference type="ARBA" id="ARBA00022679"/>
    </source>
</evidence>
<evidence type="ECO:0000256" key="5">
    <source>
        <dbReference type="ARBA" id="ARBA00022968"/>
    </source>
</evidence>
<dbReference type="GO" id="GO:0001733">
    <property type="term" value="F:galactosylceramide sulfotransferase activity"/>
    <property type="evidence" value="ECO:0007669"/>
    <property type="project" value="InterPro"/>
</dbReference>
<reference evidence="11" key="1">
    <citation type="submission" date="2025-08" db="UniProtKB">
        <authorList>
            <consortium name="RefSeq"/>
        </authorList>
    </citation>
    <scope>IDENTIFICATION</scope>
</reference>
<keyword evidence="5" id="KW-0735">Signal-anchor</keyword>
<organism evidence="10 11">
    <name type="scientific">Galendromus occidentalis</name>
    <name type="common">western predatory mite</name>
    <dbReference type="NCBI Taxonomy" id="34638"/>
    <lineage>
        <taxon>Eukaryota</taxon>
        <taxon>Metazoa</taxon>
        <taxon>Ecdysozoa</taxon>
        <taxon>Arthropoda</taxon>
        <taxon>Chelicerata</taxon>
        <taxon>Arachnida</taxon>
        <taxon>Acari</taxon>
        <taxon>Parasitiformes</taxon>
        <taxon>Mesostigmata</taxon>
        <taxon>Gamasina</taxon>
        <taxon>Phytoseioidea</taxon>
        <taxon>Phytoseiidae</taxon>
        <taxon>Typhlodrominae</taxon>
        <taxon>Galendromus</taxon>
    </lineage>
</organism>
<dbReference type="Proteomes" id="UP000694867">
    <property type="component" value="Unplaced"/>
</dbReference>
<keyword evidence="10" id="KW-1185">Reference proteome</keyword>
<accession>A0AAJ6QR95</accession>
<dbReference type="GO" id="GO:0000139">
    <property type="term" value="C:Golgi membrane"/>
    <property type="evidence" value="ECO:0007669"/>
    <property type="project" value="UniProtKB-SubCell"/>
</dbReference>
<protein>
    <submittedName>
        <fullName evidence="11">Galactosylceramide sulfotransferase-like</fullName>
    </submittedName>
</protein>
<keyword evidence="6" id="KW-1133">Transmembrane helix</keyword>
<dbReference type="Pfam" id="PF06990">
    <property type="entry name" value="Gal-3-0_sulfotr"/>
    <property type="match status" value="1"/>
</dbReference>
<dbReference type="PANTHER" id="PTHR14647:SF87">
    <property type="entry name" value="PUTATIVE-RELATED"/>
    <property type="match status" value="1"/>
</dbReference>
<evidence type="ECO:0000256" key="7">
    <source>
        <dbReference type="ARBA" id="ARBA00023034"/>
    </source>
</evidence>
<evidence type="ECO:0000256" key="1">
    <source>
        <dbReference type="ARBA" id="ARBA00004323"/>
    </source>
</evidence>
<evidence type="ECO:0000313" key="10">
    <source>
        <dbReference type="Proteomes" id="UP000694867"/>
    </source>
</evidence>
<evidence type="ECO:0000256" key="4">
    <source>
        <dbReference type="ARBA" id="ARBA00022692"/>
    </source>
</evidence>
<dbReference type="Gene3D" id="3.40.50.300">
    <property type="entry name" value="P-loop containing nucleotide triphosphate hydrolases"/>
    <property type="match status" value="1"/>
</dbReference>
<keyword evidence="8" id="KW-0472">Membrane</keyword>
<dbReference type="PANTHER" id="PTHR14647">
    <property type="entry name" value="GALACTOSE-3-O-SULFOTRANSFERASE"/>
    <property type="match status" value="1"/>
</dbReference>
<dbReference type="SUPFAM" id="SSF52540">
    <property type="entry name" value="P-loop containing nucleoside triphosphate hydrolases"/>
    <property type="match status" value="1"/>
</dbReference>
<dbReference type="GO" id="GO:0009247">
    <property type="term" value="P:glycolipid biosynthetic process"/>
    <property type="evidence" value="ECO:0007669"/>
    <property type="project" value="InterPro"/>
</dbReference>
<keyword evidence="7" id="KW-0333">Golgi apparatus</keyword>
<gene>
    <name evidence="11" type="primary">LOC100902778</name>
</gene>
<sequence length="345" mass="40598">MNNRTSRICEQCCRPVNNIFLLKTHKCASSTIQNIIMRYGDRRNLSFVLPREGNYLGHPKPFSKFMLPLDQVPSYGFNILAHHTRYDLAAIKEVMPPDTAFLTILRDPADLFDSMYAYFGLYNYTGASLTQFANDGDRQSFLRMNRFEDRFGPNQMMFDLGYDVERLNETSIQEAIEKIEREFDLVLITEYFNESLILLKNIFCWDTQDIMYFKHNKRKQEGSISREVRESLRRYNAADMKLYRHFKSKMEALIDAFGRKRMEEEVNNLQLWTKLIYQHCVENLGESTLKETKAYSKDVLSIVLKSGVQGNGQNRMCYDMARAELPYTERLREKQRLFAKSAQLL</sequence>
<evidence type="ECO:0000256" key="8">
    <source>
        <dbReference type="ARBA" id="ARBA00023136"/>
    </source>
</evidence>
<comment type="similarity">
    <text evidence="2">Belongs to the galactose-3-O-sulfotransferase family.</text>
</comment>
<keyword evidence="3" id="KW-0808">Transferase</keyword>
<keyword evidence="4" id="KW-0812">Transmembrane</keyword>
<proteinExistence type="inferred from homology"/>
<dbReference type="KEGG" id="goe:100902778"/>
<evidence type="ECO:0000313" key="11">
    <source>
        <dbReference type="RefSeq" id="XP_003741214.3"/>
    </source>
</evidence>
<name>A0AAJ6QR95_9ACAR</name>
<dbReference type="AlphaFoldDB" id="A0AAJ6QR95"/>
<comment type="subcellular location">
    <subcellularLocation>
        <location evidence="1">Golgi apparatus membrane</location>
        <topology evidence="1">Single-pass type II membrane protein</topology>
    </subcellularLocation>
</comment>
<dbReference type="RefSeq" id="XP_003741214.3">
    <property type="nucleotide sequence ID" value="XM_003741166.3"/>
</dbReference>
<evidence type="ECO:0000256" key="2">
    <source>
        <dbReference type="ARBA" id="ARBA00008124"/>
    </source>
</evidence>
<dbReference type="GeneID" id="100902778"/>
<evidence type="ECO:0000256" key="6">
    <source>
        <dbReference type="ARBA" id="ARBA00022989"/>
    </source>
</evidence>
<evidence type="ECO:0000256" key="9">
    <source>
        <dbReference type="ARBA" id="ARBA00023180"/>
    </source>
</evidence>